<gene>
    <name evidence="2" type="ORF">GCM10010844_07520</name>
</gene>
<evidence type="ECO:0000313" key="2">
    <source>
        <dbReference type="EMBL" id="GGK91538.1"/>
    </source>
</evidence>
<sequence length="104" mass="11093">MTPNDSKSTPKKAEDALQTGAGSEFALSGSEQNPALRDGTAHRVPAEQDASRHDEHHREPLPGLHAQAIQTEADRDENHEQQQTSQPEIGHTAVSQALALGGTP</sequence>
<proteinExistence type="predicted"/>
<feature type="compositionally biased region" description="Basic and acidic residues" evidence="1">
    <location>
        <begin position="39"/>
        <end position="60"/>
    </location>
</feature>
<protein>
    <submittedName>
        <fullName evidence="2">Uncharacterized protein</fullName>
    </submittedName>
</protein>
<dbReference type="EMBL" id="BMPE01000001">
    <property type="protein sequence ID" value="GGK91538.1"/>
    <property type="molecule type" value="Genomic_DNA"/>
</dbReference>
<evidence type="ECO:0000313" key="3">
    <source>
        <dbReference type="Proteomes" id="UP000604341"/>
    </source>
</evidence>
<comment type="caution">
    <text evidence="2">The sequence shown here is derived from an EMBL/GenBank/DDBJ whole genome shotgun (WGS) entry which is preliminary data.</text>
</comment>
<feature type="region of interest" description="Disordered" evidence="1">
    <location>
        <begin position="1"/>
        <end position="104"/>
    </location>
</feature>
<keyword evidence="3" id="KW-1185">Reference proteome</keyword>
<reference evidence="3" key="1">
    <citation type="journal article" date="2019" name="Int. J. Syst. Evol. Microbiol.">
        <title>The Global Catalogue of Microorganisms (GCM) 10K type strain sequencing project: providing services to taxonomists for standard genome sequencing and annotation.</title>
        <authorList>
            <consortium name="The Broad Institute Genomics Platform"/>
            <consortium name="The Broad Institute Genome Sequencing Center for Infectious Disease"/>
            <person name="Wu L."/>
            <person name="Ma J."/>
        </authorList>
    </citation>
    <scope>NUCLEOTIDE SEQUENCE [LARGE SCALE GENOMIC DNA]</scope>
    <source>
        <strain evidence="3">JCM 19173</strain>
    </source>
</reference>
<evidence type="ECO:0000256" key="1">
    <source>
        <dbReference type="SAM" id="MobiDB-lite"/>
    </source>
</evidence>
<name>A0ABQ2FIT9_9DEIO</name>
<dbReference type="Proteomes" id="UP000604341">
    <property type="component" value="Unassembled WGS sequence"/>
</dbReference>
<organism evidence="2 3">
    <name type="scientific">Deinococcus radiotolerans</name>
    <dbReference type="NCBI Taxonomy" id="1309407"/>
    <lineage>
        <taxon>Bacteria</taxon>
        <taxon>Thermotogati</taxon>
        <taxon>Deinococcota</taxon>
        <taxon>Deinococci</taxon>
        <taxon>Deinococcales</taxon>
        <taxon>Deinococcaceae</taxon>
        <taxon>Deinococcus</taxon>
    </lineage>
</organism>
<accession>A0ABQ2FIT9</accession>